<feature type="domain" description="UbiC transcription regulator-associated" evidence="1">
    <location>
        <begin position="14"/>
        <end position="68"/>
    </location>
</feature>
<keyword evidence="3" id="KW-1185">Reference proteome</keyword>
<dbReference type="InterPro" id="IPR028978">
    <property type="entry name" value="Chorismate_lyase_/UTRA_dom_sf"/>
</dbReference>
<dbReference type="InterPro" id="IPR011663">
    <property type="entry name" value="UTRA"/>
</dbReference>
<evidence type="ECO:0000313" key="2">
    <source>
        <dbReference type="EMBL" id="MEV0711134.1"/>
    </source>
</evidence>
<accession>A0ABV3G0C2</accession>
<comment type="caution">
    <text evidence="2">The sequence shown here is derived from an EMBL/GenBank/DDBJ whole genome shotgun (WGS) entry which is preliminary data.</text>
</comment>
<dbReference type="Proteomes" id="UP001551695">
    <property type="component" value="Unassembled WGS sequence"/>
</dbReference>
<proteinExistence type="predicted"/>
<dbReference type="EMBL" id="JBFAKC010000013">
    <property type="protein sequence ID" value="MEV0711134.1"/>
    <property type="molecule type" value="Genomic_DNA"/>
</dbReference>
<dbReference type="SUPFAM" id="SSF64288">
    <property type="entry name" value="Chorismate lyase-like"/>
    <property type="match status" value="1"/>
</dbReference>
<gene>
    <name evidence="2" type="ORF">AB0I48_26575</name>
</gene>
<dbReference type="Pfam" id="PF07702">
    <property type="entry name" value="UTRA"/>
    <property type="match status" value="1"/>
</dbReference>
<name>A0ABV3G0C2_9NOCA</name>
<dbReference type="RefSeq" id="WP_357787377.1">
    <property type="nucleotide sequence ID" value="NZ_JBFAKC010000013.1"/>
</dbReference>
<protein>
    <submittedName>
        <fullName evidence="2">UTRA domain-containing protein</fullName>
    </submittedName>
</protein>
<sequence>MFRATGNGYRATETVEVITSAVTESDSIVTKALSLPEGAPVIARRRVYRDHTGVVIVSTSWLPGDFTESAGTVRGAWLWSLS</sequence>
<organism evidence="2 3">
    <name type="scientific">Nocardia aurea</name>
    <dbReference type="NCBI Taxonomy" id="2144174"/>
    <lineage>
        <taxon>Bacteria</taxon>
        <taxon>Bacillati</taxon>
        <taxon>Actinomycetota</taxon>
        <taxon>Actinomycetes</taxon>
        <taxon>Mycobacteriales</taxon>
        <taxon>Nocardiaceae</taxon>
        <taxon>Nocardia</taxon>
    </lineage>
</organism>
<dbReference type="Gene3D" id="3.40.1410.10">
    <property type="entry name" value="Chorismate lyase-like"/>
    <property type="match status" value="1"/>
</dbReference>
<reference evidence="2 3" key="1">
    <citation type="submission" date="2024-06" db="EMBL/GenBank/DDBJ databases">
        <title>The Natural Products Discovery Center: Release of the First 8490 Sequenced Strains for Exploring Actinobacteria Biosynthetic Diversity.</title>
        <authorList>
            <person name="Kalkreuter E."/>
            <person name="Kautsar S.A."/>
            <person name="Yang D."/>
            <person name="Bader C.D."/>
            <person name="Teijaro C.N."/>
            <person name="Fluegel L."/>
            <person name="Davis C.M."/>
            <person name="Simpson J.R."/>
            <person name="Lauterbach L."/>
            <person name="Steele A.D."/>
            <person name="Gui C."/>
            <person name="Meng S."/>
            <person name="Li G."/>
            <person name="Viehrig K."/>
            <person name="Ye F."/>
            <person name="Su P."/>
            <person name="Kiefer A.F."/>
            <person name="Nichols A."/>
            <person name="Cepeda A.J."/>
            <person name="Yan W."/>
            <person name="Fan B."/>
            <person name="Jiang Y."/>
            <person name="Adhikari A."/>
            <person name="Zheng C.-J."/>
            <person name="Schuster L."/>
            <person name="Cowan T.M."/>
            <person name="Smanski M.J."/>
            <person name="Chevrette M.G."/>
            <person name="De Carvalho L.P.S."/>
            <person name="Shen B."/>
        </authorList>
    </citation>
    <scope>NUCLEOTIDE SEQUENCE [LARGE SCALE GENOMIC DNA]</scope>
    <source>
        <strain evidence="2 3">NPDC050403</strain>
    </source>
</reference>
<evidence type="ECO:0000313" key="3">
    <source>
        <dbReference type="Proteomes" id="UP001551695"/>
    </source>
</evidence>
<evidence type="ECO:0000259" key="1">
    <source>
        <dbReference type="Pfam" id="PF07702"/>
    </source>
</evidence>